<dbReference type="GO" id="GO:0004140">
    <property type="term" value="F:dephospho-CoA kinase activity"/>
    <property type="evidence" value="ECO:0007669"/>
    <property type="project" value="UniProtKB-UniRule"/>
</dbReference>
<dbReference type="AlphaFoldDB" id="A0A2H6CVS1"/>
<comment type="subcellular location">
    <subcellularLocation>
        <location evidence="8">Cytoplasm</location>
    </subcellularLocation>
</comment>
<dbReference type="UniPathway" id="UPA00241">
    <property type="reaction ID" value="UER00356"/>
</dbReference>
<dbReference type="GO" id="GO:0015937">
    <property type="term" value="P:coenzyme A biosynthetic process"/>
    <property type="evidence" value="ECO:0007669"/>
    <property type="project" value="UniProtKB-UniRule"/>
</dbReference>
<evidence type="ECO:0000256" key="5">
    <source>
        <dbReference type="ARBA" id="ARBA00022777"/>
    </source>
</evidence>
<keyword evidence="6 8" id="KW-0067">ATP-binding</keyword>
<comment type="similarity">
    <text evidence="1 8">Belongs to the CoaE family.</text>
</comment>
<keyword evidence="3 8" id="KW-0808">Transferase</keyword>
<dbReference type="PANTHER" id="PTHR10695:SF46">
    <property type="entry name" value="BIFUNCTIONAL COENZYME A SYNTHASE-RELATED"/>
    <property type="match status" value="1"/>
</dbReference>
<evidence type="ECO:0000256" key="6">
    <source>
        <dbReference type="ARBA" id="ARBA00022840"/>
    </source>
</evidence>
<comment type="function">
    <text evidence="8">Catalyzes the phosphorylation of the 3'-hydroxyl group of dephosphocoenzyme A to form coenzyme A.</text>
</comment>
<comment type="catalytic activity">
    <reaction evidence="8">
        <text>3'-dephospho-CoA + ATP = ADP + CoA + H(+)</text>
        <dbReference type="Rhea" id="RHEA:18245"/>
        <dbReference type="ChEBI" id="CHEBI:15378"/>
        <dbReference type="ChEBI" id="CHEBI:30616"/>
        <dbReference type="ChEBI" id="CHEBI:57287"/>
        <dbReference type="ChEBI" id="CHEBI:57328"/>
        <dbReference type="ChEBI" id="CHEBI:456216"/>
        <dbReference type="EC" id="2.7.1.24"/>
    </reaction>
</comment>
<dbReference type="Pfam" id="PF01121">
    <property type="entry name" value="CoaE"/>
    <property type="match status" value="1"/>
</dbReference>
<evidence type="ECO:0000313" key="11">
    <source>
        <dbReference type="Proteomes" id="UP000236214"/>
    </source>
</evidence>
<name>A0A2H6CVS1_TETHA</name>
<dbReference type="PANTHER" id="PTHR10695">
    <property type="entry name" value="DEPHOSPHO-COA KINASE-RELATED"/>
    <property type="match status" value="1"/>
</dbReference>
<evidence type="ECO:0000256" key="1">
    <source>
        <dbReference type="ARBA" id="ARBA00009018"/>
    </source>
</evidence>
<dbReference type="InterPro" id="IPR027417">
    <property type="entry name" value="P-loop_NTPase"/>
</dbReference>
<dbReference type="Proteomes" id="UP000236214">
    <property type="component" value="Unassembled WGS sequence"/>
</dbReference>
<keyword evidence="7 8" id="KW-0173">Coenzyme A biosynthesis</keyword>
<keyword evidence="11" id="KW-1185">Reference proteome</keyword>
<dbReference type="HAMAP" id="MF_00376">
    <property type="entry name" value="Dephospho_CoA_kinase"/>
    <property type="match status" value="1"/>
</dbReference>
<dbReference type="SUPFAM" id="SSF52540">
    <property type="entry name" value="P-loop containing nucleoside triphosphate hydrolases"/>
    <property type="match status" value="1"/>
</dbReference>
<evidence type="ECO:0000256" key="4">
    <source>
        <dbReference type="ARBA" id="ARBA00022741"/>
    </source>
</evidence>
<gene>
    <name evidence="8 10" type="primary">coaE</name>
    <name evidence="10" type="ORF">TEHN7118_1876</name>
</gene>
<dbReference type="Gene3D" id="3.40.50.300">
    <property type="entry name" value="P-loop containing nucleotide triphosphate hydrolases"/>
    <property type="match status" value="1"/>
</dbReference>
<keyword evidence="2 8" id="KW-0963">Cytoplasm</keyword>
<comment type="caution">
    <text evidence="10">The sequence shown here is derived from an EMBL/GenBank/DDBJ whole genome shotgun (WGS) entry which is preliminary data.</text>
</comment>
<evidence type="ECO:0000256" key="9">
    <source>
        <dbReference type="NCBIfam" id="TIGR00152"/>
    </source>
</evidence>
<organism evidence="10 11">
    <name type="scientific">Tetragenococcus halophilus subsp. halophilus</name>
    <dbReference type="NCBI Taxonomy" id="1513897"/>
    <lineage>
        <taxon>Bacteria</taxon>
        <taxon>Bacillati</taxon>
        <taxon>Bacillota</taxon>
        <taxon>Bacilli</taxon>
        <taxon>Lactobacillales</taxon>
        <taxon>Enterococcaceae</taxon>
        <taxon>Tetragenococcus</taxon>
    </lineage>
</organism>
<protein>
    <recommendedName>
        <fullName evidence="8 9">Dephospho-CoA kinase</fullName>
        <ecNumber evidence="8 9">2.7.1.24</ecNumber>
    </recommendedName>
    <alternativeName>
        <fullName evidence="8">Dephosphocoenzyme A kinase</fullName>
    </alternativeName>
</protein>
<evidence type="ECO:0000256" key="3">
    <source>
        <dbReference type="ARBA" id="ARBA00022679"/>
    </source>
</evidence>
<dbReference type="InterPro" id="IPR001977">
    <property type="entry name" value="Depp_CoAkinase"/>
</dbReference>
<keyword evidence="5 8" id="KW-0418">Kinase</keyword>
<evidence type="ECO:0000256" key="2">
    <source>
        <dbReference type="ARBA" id="ARBA00022490"/>
    </source>
</evidence>
<dbReference type="PROSITE" id="PS51219">
    <property type="entry name" value="DPCK"/>
    <property type="match status" value="1"/>
</dbReference>
<dbReference type="GO" id="GO:0005524">
    <property type="term" value="F:ATP binding"/>
    <property type="evidence" value="ECO:0007669"/>
    <property type="project" value="UniProtKB-UniRule"/>
</dbReference>
<accession>A0A2H6CVS1</accession>
<evidence type="ECO:0000313" key="10">
    <source>
        <dbReference type="EMBL" id="GBD69070.1"/>
    </source>
</evidence>
<dbReference type="NCBIfam" id="TIGR00152">
    <property type="entry name" value="dephospho-CoA kinase"/>
    <property type="match status" value="1"/>
</dbReference>
<comment type="pathway">
    <text evidence="8">Cofactor biosynthesis; coenzyme A biosynthesis; CoA from (R)-pantothenate: step 5/5.</text>
</comment>
<dbReference type="EC" id="2.7.1.24" evidence="8 9"/>
<reference evidence="10 11" key="1">
    <citation type="submission" date="2016-05" db="EMBL/GenBank/DDBJ databases">
        <title>Whole genome sequencing of Tetragenococcus halophilus subsp. halophilus NISL 7118.</title>
        <authorList>
            <person name="Shiwa Y."/>
            <person name="Nishimura I."/>
            <person name="Yoshikawa H."/>
            <person name="Koyama Y."/>
            <person name="Oguma T."/>
        </authorList>
    </citation>
    <scope>NUCLEOTIDE SEQUENCE [LARGE SCALE GENOMIC DNA]</scope>
    <source>
        <strain evidence="10 11">NISL 7118</strain>
    </source>
</reference>
<dbReference type="GO" id="GO:0005737">
    <property type="term" value="C:cytoplasm"/>
    <property type="evidence" value="ECO:0007669"/>
    <property type="project" value="UniProtKB-SubCell"/>
</dbReference>
<dbReference type="RefSeq" id="WP_103103644.1">
    <property type="nucleotide sequence ID" value="NZ_BDEC01000095.1"/>
</dbReference>
<proteinExistence type="inferred from homology"/>
<dbReference type="CDD" id="cd02022">
    <property type="entry name" value="DPCK"/>
    <property type="match status" value="1"/>
</dbReference>
<evidence type="ECO:0000256" key="7">
    <source>
        <dbReference type="ARBA" id="ARBA00022993"/>
    </source>
</evidence>
<dbReference type="EMBL" id="BDEC01000095">
    <property type="protein sequence ID" value="GBD69070.1"/>
    <property type="molecule type" value="Genomic_DNA"/>
</dbReference>
<dbReference type="FunFam" id="3.40.50.300:FF:000991">
    <property type="entry name" value="Dephospho-CoA kinase"/>
    <property type="match status" value="1"/>
</dbReference>
<keyword evidence="4 8" id="KW-0547">Nucleotide-binding</keyword>
<evidence type="ECO:0000256" key="8">
    <source>
        <dbReference type="HAMAP-Rule" id="MF_00376"/>
    </source>
</evidence>
<feature type="binding site" evidence="8">
    <location>
        <begin position="12"/>
        <end position="17"/>
    </location>
    <ligand>
        <name>ATP</name>
        <dbReference type="ChEBI" id="CHEBI:30616"/>
    </ligand>
</feature>
<sequence length="198" mass="22252">MSFILGITGSIATGKSTVVNIFKQYGFSVVDADIIAREVVEPNTAGLKKVVETFGSSVLCSDGSLNRKQLGQIIFSDTKKRQALNALLAPFLQEAIIEQIKRASAVSSLVIADIPLLYEAGYDKYMDQVAVVYIPEDLQVQRLMKRDRITKKEAQKKVASQFSIEEKKKRADIIFDNQESLSSIRQQIFSWLKKRQFL</sequence>